<comment type="subunit">
    <text evidence="3 10">Homodimer.</text>
</comment>
<dbReference type="UniPathway" id="UPA00064">
    <property type="reaction ID" value="UER00091"/>
</dbReference>
<dbReference type="PROSITE" id="PS00802">
    <property type="entry name" value="TRANSKETOLASE_2"/>
    <property type="match status" value="1"/>
</dbReference>
<comment type="cofactor">
    <cofactor evidence="10">
        <name>Mg(2+)</name>
        <dbReference type="ChEBI" id="CHEBI:18420"/>
    </cofactor>
    <text evidence="10">Binds 1 Mg(2+) ion per subunit.</text>
</comment>
<dbReference type="GO" id="GO:0000287">
    <property type="term" value="F:magnesium ion binding"/>
    <property type="evidence" value="ECO:0007669"/>
    <property type="project" value="UniProtKB-UniRule"/>
</dbReference>
<keyword evidence="8 10" id="KW-0786">Thiamine pyrophosphate</keyword>
<dbReference type="InterPro" id="IPR049557">
    <property type="entry name" value="Transketolase_CS"/>
</dbReference>
<evidence type="ECO:0000256" key="2">
    <source>
        <dbReference type="ARBA" id="ARBA00011081"/>
    </source>
</evidence>
<evidence type="ECO:0000256" key="9">
    <source>
        <dbReference type="ARBA" id="ARBA00023229"/>
    </source>
</evidence>
<dbReference type="PANTHER" id="PTHR43322">
    <property type="entry name" value="1-D-DEOXYXYLULOSE 5-PHOSPHATE SYNTHASE-RELATED"/>
    <property type="match status" value="1"/>
</dbReference>
<evidence type="ECO:0000256" key="7">
    <source>
        <dbReference type="ARBA" id="ARBA00022977"/>
    </source>
</evidence>
<evidence type="ECO:0000256" key="11">
    <source>
        <dbReference type="SAM" id="MobiDB-lite"/>
    </source>
</evidence>
<proteinExistence type="inferred from homology"/>
<feature type="binding site" evidence="10">
    <location>
        <position position="174"/>
    </location>
    <ligand>
        <name>Mg(2+)</name>
        <dbReference type="ChEBI" id="CHEBI:18420"/>
    </ligand>
</feature>
<gene>
    <name evidence="10" type="primary">dxs</name>
    <name evidence="13" type="ORF">SAMN03080599_03291</name>
</gene>
<evidence type="ECO:0000256" key="3">
    <source>
        <dbReference type="ARBA" id="ARBA00011738"/>
    </source>
</evidence>
<dbReference type="EMBL" id="FMWL01000031">
    <property type="protein sequence ID" value="SCZ82035.1"/>
    <property type="molecule type" value="Genomic_DNA"/>
</dbReference>
<comment type="function">
    <text evidence="10">Catalyzes the acyloin condensation reaction between C atoms 2 and 3 of pyruvate and glyceraldehyde 3-phosphate to yield 1-deoxy-D-xylulose-5-phosphate (DXP).</text>
</comment>
<evidence type="ECO:0000256" key="6">
    <source>
        <dbReference type="ARBA" id="ARBA00022842"/>
    </source>
</evidence>
<feature type="binding site" evidence="10">
    <location>
        <begin position="146"/>
        <end position="147"/>
    </location>
    <ligand>
        <name>thiamine diphosphate</name>
        <dbReference type="ChEBI" id="CHEBI:58937"/>
    </ligand>
</feature>
<feature type="binding site" evidence="10">
    <location>
        <begin position="114"/>
        <end position="116"/>
    </location>
    <ligand>
        <name>thiamine diphosphate</name>
        <dbReference type="ChEBI" id="CHEBI:58937"/>
    </ligand>
</feature>
<dbReference type="SUPFAM" id="SSF52922">
    <property type="entry name" value="TK C-terminal domain-like"/>
    <property type="match status" value="1"/>
</dbReference>
<dbReference type="NCBIfam" id="TIGR00204">
    <property type="entry name" value="dxs"/>
    <property type="match status" value="1"/>
</dbReference>
<dbReference type="InterPro" id="IPR009014">
    <property type="entry name" value="Transketo_C/PFOR_II"/>
</dbReference>
<keyword evidence="5 10" id="KW-0479">Metal-binding</keyword>
<dbReference type="FunFam" id="3.40.50.970:FF:000005">
    <property type="entry name" value="1-deoxy-D-xylulose-5-phosphate synthase"/>
    <property type="match status" value="1"/>
</dbReference>
<evidence type="ECO:0000256" key="1">
    <source>
        <dbReference type="ARBA" id="ARBA00004980"/>
    </source>
</evidence>
<comment type="catalytic activity">
    <reaction evidence="10">
        <text>D-glyceraldehyde 3-phosphate + pyruvate + H(+) = 1-deoxy-D-xylulose 5-phosphate + CO2</text>
        <dbReference type="Rhea" id="RHEA:12605"/>
        <dbReference type="ChEBI" id="CHEBI:15361"/>
        <dbReference type="ChEBI" id="CHEBI:15378"/>
        <dbReference type="ChEBI" id="CHEBI:16526"/>
        <dbReference type="ChEBI" id="CHEBI:57792"/>
        <dbReference type="ChEBI" id="CHEBI:59776"/>
        <dbReference type="EC" id="2.2.1.7"/>
    </reaction>
</comment>
<dbReference type="Pfam" id="PF02779">
    <property type="entry name" value="Transket_pyr"/>
    <property type="match status" value="1"/>
</dbReference>
<dbReference type="GO" id="GO:0009228">
    <property type="term" value="P:thiamine biosynthetic process"/>
    <property type="evidence" value="ECO:0007669"/>
    <property type="project" value="UniProtKB-UniRule"/>
</dbReference>
<dbReference type="CDD" id="cd02007">
    <property type="entry name" value="TPP_DXS"/>
    <property type="match status" value="1"/>
</dbReference>
<comment type="pathway">
    <text evidence="1 10">Metabolic intermediate biosynthesis; 1-deoxy-D-xylulose 5-phosphate biosynthesis; 1-deoxy-D-xylulose 5-phosphate from D-glyceraldehyde 3-phosphate and pyruvate: step 1/1.</text>
</comment>
<organism evidence="13 14">
    <name type="scientific">Acidaminobacter hydrogenoformans DSM 2784</name>
    <dbReference type="NCBI Taxonomy" id="1120920"/>
    <lineage>
        <taxon>Bacteria</taxon>
        <taxon>Bacillati</taxon>
        <taxon>Bacillota</taxon>
        <taxon>Clostridia</taxon>
        <taxon>Peptostreptococcales</taxon>
        <taxon>Acidaminobacteraceae</taxon>
        <taxon>Acidaminobacter</taxon>
    </lineage>
</organism>
<dbReference type="NCBIfam" id="NF003933">
    <property type="entry name" value="PRK05444.2-2"/>
    <property type="match status" value="1"/>
</dbReference>
<dbReference type="Gene3D" id="3.40.50.920">
    <property type="match status" value="1"/>
</dbReference>
<feature type="binding site" evidence="10">
    <location>
        <position position="286"/>
    </location>
    <ligand>
        <name>thiamine diphosphate</name>
        <dbReference type="ChEBI" id="CHEBI:58937"/>
    </ligand>
</feature>
<dbReference type="PROSITE" id="PS00801">
    <property type="entry name" value="TRANSKETOLASE_1"/>
    <property type="match status" value="1"/>
</dbReference>
<keyword evidence="4 10" id="KW-0808">Transferase</keyword>
<dbReference type="OrthoDB" id="9803371at2"/>
<dbReference type="EC" id="2.2.1.7" evidence="10"/>
<dbReference type="InterPro" id="IPR020826">
    <property type="entry name" value="Transketolase_BS"/>
</dbReference>
<feature type="binding site" evidence="10">
    <location>
        <position position="73"/>
    </location>
    <ligand>
        <name>thiamine diphosphate</name>
        <dbReference type="ChEBI" id="CHEBI:58937"/>
    </ligand>
</feature>
<dbReference type="PANTHER" id="PTHR43322:SF5">
    <property type="entry name" value="1-DEOXY-D-XYLULOSE-5-PHOSPHATE SYNTHASE, CHLOROPLASTIC"/>
    <property type="match status" value="1"/>
</dbReference>
<dbReference type="GO" id="GO:0019288">
    <property type="term" value="P:isopentenyl diphosphate biosynthetic process, methylerythritol 4-phosphate pathway"/>
    <property type="evidence" value="ECO:0007669"/>
    <property type="project" value="TreeGrafter"/>
</dbReference>
<dbReference type="Gene3D" id="3.40.50.970">
    <property type="match status" value="2"/>
</dbReference>
<dbReference type="InterPro" id="IPR005477">
    <property type="entry name" value="Dxylulose-5-P_synthase"/>
</dbReference>
<dbReference type="AlphaFoldDB" id="A0A1G5S6N7"/>
<name>A0A1G5S6N7_9FIRM</name>
<evidence type="ECO:0000259" key="12">
    <source>
        <dbReference type="SMART" id="SM00861"/>
    </source>
</evidence>
<dbReference type="SMART" id="SM00861">
    <property type="entry name" value="Transket_pyr"/>
    <property type="match status" value="1"/>
</dbReference>
<feature type="compositionally biased region" description="Polar residues" evidence="11">
    <location>
        <begin position="619"/>
        <end position="631"/>
    </location>
</feature>
<keyword evidence="9 10" id="KW-0414">Isoprene biosynthesis</keyword>
<feature type="binding site" evidence="10">
    <location>
        <position position="174"/>
    </location>
    <ligand>
        <name>thiamine diphosphate</name>
        <dbReference type="ChEBI" id="CHEBI:58937"/>
    </ligand>
</feature>
<accession>A0A1G5S6N7</accession>
<evidence type="ECO:0000256" key="4">
    <source>
        <dbReference type="ARBA" id="ARBA00022679"/>
    </source>
</evidence>
<comment type="similarity">
    <text evidence="2 10">Belongs to the transketolase family. DXPS subfamily.</text>
</comment>
<keyword evidence="6 10" id="KW-0460">Magnesium</keyword>
<feature type="domain" description="Transketolase-like pyrimidine-binding" evidence="12">
    <location>
        <begin position="315"/>
        <end position="480"/>
    </location>
</feature>
<evidence type="ECO:0000256" key="5">
    <source>
        <dbReference type="ARBA" id="ARBA00022723"/>
    </source>
</evidence>
<dbReference type="GO" id="GO:0030976">
    <property type="term" value="F:thiamine pyrophosphate binding"/>
    <property type="evidence" value="ECO:0007669"/>
    <property type="project" value="UniProtKB-UniRule"/>
</dbReference>
<feature type="binding site" evidence="10">
    <location>
        <position position="366"/>
    </location>
    <ligand>
        <name>thiamine diphosphate</name>
        <dbReference type="ChEBI" id="CHEBI:58937"/>
    </ligand>
</feature>
<dbReference type="Proteomes" id="UP000199208">
    <property type="component" value="Unassembled WGS sequence"/>
</dbReference>
<keyword evidence="7 10" id="KW-0784">Thiamine biosynthesis</keyword>
<dbReference type="GO" id="GO:0016114">
    <property type="term" value="P:terpenoid biosynthetic process"/>
    <property type="evidence" value="ECO:0007669"/>
    <property type="project" value="UniProtKB-UniRule"/>
</dbReference>
<evidence type="ECO:0000313" key="13">
    <source>
        <dbReference type="EMBL" id="SCZ82035.1"/>
    </source>
</evidence>
<feature type="binding site" evidence="10">
    <location>
        <position position="145"/>
    </location>
    <ligand>
        <name>Mg(2+)</name>
        <dbReference type="ChEBI" id="CHEBI:18420"/>
    </ligand>
</feature>
<comment type="cofactor">
    <cofactor evidence="10">
        <name>thiamine diphosphate</name>
        <dbReference type="ChEBI" id="CHEBI:58937"/>
    </cofactor>
    <text evidence="10">Binds 1 thiamine pyrophosphate per subunit.</text>
</comment>
<dbReference type="InterPro" id="IPR033248">
    <property type="entry name" value="Transketolase_C"/>
</dbReference>
<feature type="region of interest" description="Disordered" evidence="11">
    <location>
        <begin position="619"/>
        <end position="642"/>
    </location>
</feature>
<keyword evidence="14" id="KW-1185">Reference proteome</keyword>
<reference evidence="13 14" key="1">
    <citation type="submission" date="2016-10" db="EMBL/GenBank/DDBJ databases">
        <authorList>
            <person name="de Groot N.N."/>
        </authorList>
    </citation>
    <scope>NUCLEOTIDE SEQUENCE [LARGE SCALE GENOMIC DNA]</scope>
    <source>
        <strain evidence="13 14">DSM 2784</strain>
    </source>
</reference>
<sequence>MRHLDSIKSPADLKGLSEADLKILAIEIRQFLLESLSRTGGHLSSNLGIVELTIALHKIFDSPEDKIIFDVGHQGYVHKLLTGRMDQFPTLRQLDGMSGFLKRSESEHDAFEAGHSSTSLSAALGFAKARSLKGTKEHVIAVIGDGALTGGMAFEALNHIGHDREKVIIILNDNEMSISENVGGLSKYLDRIRTSNNYYKLKGETEFILSKVPGVGGAMARGLKRLKGSIKYFFVPGMLFEDLGITYIGPVDGHDLPALIHSLDRAKEANDGPILIHVLTRKGKGFMPAELDPDKYHGVGKFSLSKGVTELPAAKTLSQTFGDKLTALAGEDERIIALTAAMCDGTGLEGFRARYPKRFFDVGIAEQHAVTLSASLACAGMKPVFAVYSTFLQRAYDQVLHDVCIQNANVTLAIDRAGLVGQDGETHHGMFDLSFLQPLPNMTIYSPKDAPELEATLSHIMRREAGPVAIRYPRGVAVTLLPFEGAPDAPQLERCEGDDFALIAVGNVFANGLEAYERLSALGFRGRLINPRILKPLPVDALTEAIGDTTAIFTLEDNVLTGGFGERITLALDPQRCNVVNFAVPDHFVEHGTIQQLHERLGLSGKRVAQRIQQSLVTRNMKSHSASNSRAPETAANGVDYE</sequence>
<evidence type="ECO:0000256" key="10">
    <source>
        <dbReference type="HAMAP-Rule" id="MF_00315"/>
    </source>
</evidence>
<dbReference type="InterPro" id="IPR029061">
    <property type="entry name" value="THDP-binding"/>
</dbReference>
<dbReference type="CDD" id="cd07033">
    <property type="entry name" value="TPP_PYR_DXS_TK_like"/>
    <property type="match status" value="1"/>
</dbReference>
<dbReference type="RefSeq" id="WP_092593431.1">
    <property type="nucleotide sequence ID" value="NZ_FMWL01000031.1"/>
</dbReference>
<dbReference type="HAMAP" id="MF_00315">
    <property type="entry name" value="DXP_synth"/>
    <property type="match status" value="1"/>
</dbReference>
<evidence type="ECO:0000313" key="14">
    <source>
        <dbReference type="Proteomes" id="UP000199208"/>
    </source>
</evidence>
<dbReference type="Pfam" id="PF02780">
    <property type="entry name" value="Transketolase_C"/>
    <property type="match status" value="1"/>
</dbReference>
<dbReference type="STRING" id="1120920.SAMN03080599_03291"/>
<evidence type="ECO:0000256" key="8">
    <source>
        <dbReference type="ARBA" id="ARBA00023052"/>
    </source>
</evidence>
<dbReference type="SUPFAM" id="SSF52518">
    <property type="entry name" value="Thiamin diphosphate-binding fold (THDP-binding)"/>
    <property type="match status" value="1"/>
</dbReference>
<protein>
    <recommendedName>
        <fullName evidence="10">1-deoxy-D-xylulose-5-phosphate synthase</fullName>
        <ecNumber evidence="10">2.2.1.7</ecNumber>
    </recommendedName>
    <alternativeName>
        <fullName evidence="10">1-deoxyxylulose-5-phosphate synthase</fullName>
        <shortName evidence="10">DXP synthase</shortName>
        <shortName evidence="10">DXPS</shortName>
    </alternativeName>
</protein>
<dbReference type="GO" id="GO:0008661">
    <property type="term" value="F:1-deoxy-D-xylulose-5-phosphate synthase activity"/>
    <property type="evidence" value="ECO:0007669"/>
    <property type="project" value="UniProtKB-UniRule"/>
</dbReference>
<dbReference type="GO" id="GO:0005829">
    <property type="term" value="C:cytosol"/>
    <property type="evidence" value="ECO:0007669"/>
    <property type="project" value="TreeGrafter"/>
</dbReference>
<dbReference type="Pfam" id="PF13292">
    <property type="entry name" value="DXP_synthase_N"/>
    <property type="match status" value="1"/>
</dbReference>
<dbReference type="InterPro" id="IPR005475">
    <property type="entry name" value="Transketolase-like_Pyr-bd"/>
</dbReference>